<evidence type="ECO:0000256" key="3">
    <source>
        <dbReference type="ARBA" id="ARBA00022723"/>
    </source>
</evidence>
<dbReference type="SMART" id="SM00829">
    <property type="entry name" value="PKS_ER"/>
    <property type="match status" value="1"/>
</dbReference>
<dbReference type="RefSeq" id="WP_145617337.1">
    <property type="nucleotide sequence ID" value="NZ_JAYNFR010000011.1"/>
</dbReference>
<comment type="cofactor">
    <cofactor evidence="1 7">
        <name>Zn(2+)</name>
        <dbReference type="ChEBI" id="CHEBI:29105"/>
    </cofactor>
</comment>
<evidence type="ECO:0000256" key="6">
    <source>
        <dbReference type="ARBA" id="ARBA00023027"/>
    </source>
</evidence>
<evidence type="ECO:0000256" key="4">
    <source>
        <dbReference type="ARBA" id="ARBA00022833"/>
    </source>
</evidence>
<comment type="caution">
    <text evidence="9">The sequence shown here is derived from an EMBL/GenBank/DDBJ whole genome shotgun (WGS) entry which is preliminary data.</text>
</comment>
<dbReference type="InterPro" id="IPR036291">
    <property type="entry name" value="NAD(P)-bd_dom_sf"/>
</dbReference>
<dbReference type="InterPro" id="IPR020843">
    <property type="entry name" value="ER"/>
</dbReference>
<dbReference type="SUPFAM" id="SSF51735">
    <property type="entry name" value="NAD(P)-binding Rossmann-fold domains"/>
    <property type="match status" value="1"/>
</dbReference>
<keyword evidence="5" id="KW-0560">Oxidoreductase</keyword>
<dbReference type="Gene3D" id="3.90.180.10">
    <property type="entry name" value="Medium-chain alcohol dehydrogenases, catalytic domain"/>
    <property type="match status" value="1"/>
</dbReference>
<sequence length="341" mass="35678">MTDMSAKTYRAIQVSRPGYLEMVDLPLVPPGPGQVRIRVEACGICHTDAMTVEGGVTDIVYPRVPGHEVVGCIDALGEGVTGWALDRRVGVGFLAGNCGSCAECRRGHFTACRDQRWTGVHHDGGYAEMMLAQANALVSIPDALAAVEAAPLLCAGITVFKALKKSGARPGDIVAIHGVGGLGHLAVQFARKMGFRTVAIARGREKEGPAKALGAHHYINSAGEDAAAALLVLGGARVIVSTVTAPKAISPLVAGLAPHGRLMVVGVGAEPVEISPFALVQNDVSVSGSLTGTTIESEDSLAFSVLQDIRALVETVPLAEARQAYDRMMRNQAQFRIVLTM</sequence>
<dbReference type="InterPro" id="IPR011032">
    <property type="entry name" value="GroES-like_sf"/>
</dbReference>
<dbReference type="Pfam" id="PF08240">
    <property type="entry name" value="ADH_N"/>
    <property type="match status" value="1"/>
</dbReference>
<dbReference type="PROSITE" id="PS00059">
    <property type="entry name" value="ADH_ZINC"/>
    <property type="match status" value="1"/>
</dbReference>
<evidence type="ECO:0000256" key="7">
    <source>
        <dbReference type="RuleBase" id="RU361277"/>
    </source>
</evidence>
<name>A0A560FZK8_9PROT</name>
<gene>
    <name evidence="9" type="ORF">FBZ88_107245</name>
</gene>
<dbReference type="CDD" id="cd08296">
    <property type="entry name" value="CAD_like"/>
    <property type="match status" value="1"/>
</dbReference>
<dbReference type="Proteomes" id="UP000316545">
    <property type="component" value="Unassembled WGS sequence"/>
</dbReference>
<keyword evidence="10" id="KW-1185">Reference proteome</keyword>
<reference evidence="9 10" key="1">
    <citation type="submission" date="2019-06" db="EMBL/GenBank/DDBJ databases">
        <title>Genomic Encyclopedia of Type Strains, Phase IV (KMG-V): Genome sequencing to study the core and pangenomes of soil and plant-associated prokaryotes.</title>
        <authorList>
            <person name="Whitman W."/>
        </authorList>
    </citation>
    <scope>NUCLEOTIDE SEQUENCE [LARGE SCALE GENOMIC DNA]</scope>
    <source>
        <strain evidence="9 10">BR 11865</strain>
    </source>
</reference>
<evidence type="ECO:0000256" key="2">
    <source>
        <dbReference type="ARBA" id="ARBA00008072"/>
    </source>
</evidence>
<accession>A0A560FZK8</accession>
<evidence type="ECO:0000313" key="10">
    <source>
        <dbReference type="Proteomes" id="UP000316545"/>
    </source>
</evidence>
<keyword evidence="4 7" id="KW-0862">Zinc</keyword>
<dbReference type="FunFam" id="3.40.50.720:FF:000039">
    <property type="entry name" value="Alcohol dehydrogenase AdhP"/>
    <property type="match status" value="1"/>
</dbReference>
<dbReference type="InterPro" id="IPR013154">
    <property type="entry name" value="ADH-like_N"/>
</dbReference>
<dbReference type="EMBL" id="VITO01000007">
    <property type="protein sequence ID" value="TWB27075.1"/>
    <property type="molecule type" value="Genomic_DNA"/>
</dbReference>
<feature type="domain" description="Enoyl reductase (ER)" evidence="8">
    <location>
        <begin position="15"/>
        <end position="339"/>
    </location>
</feature>
<dbReference type="GO" id="GO:0008270">
    <property type="term" value="F:zinc ion binding"/>
    <property type="evidence" value="ECO:0007669"/>
    <property type="project" value="InterPro"/>
</dbReference>
<keyword evidence="6" id="KW-0520">NAD</keyword>
<dbReference type="PANTHER" id="PTHR42940:SF7">
    <property type="entry name" value="ALCOHOL DEHYDROGENASE-LIKE N-TERMINAL DOMAIN-CONTAINING PROTEIN"/>
    <property type="match status" value="1"/>
</dbReference>
<dbReference type="GO" id="GO:0004022">
    <property type="term" value="F:alcohol dehydrogenase (NAD+) activity"/>
    <property type="evidence" value="ECO:0007669"/>
    <property type="project" value="TreeGrafter"/>
</dbReference>
<proteinExistence type="inferred from homology"/>
<dbReference type="PANTHER" id="PTHR42940">
    <property type="entry name" value="ALCOHOL DEHYDROGENASE 1-RELATED"/>
    <property type="match status" value="1"/>
</dbReference>
<keyword evidence="3 7" id="KW-0479">Metal-binding</keyword>
<dbReference type="GO" id="GO:0005737">
    <property type="term" value="C:cytoplasm"/>
    <property type="evidence" value="ECO:0007669"/>
    <property type="project" value="TreeGrafter"/>
</dbReference>
<dbReference type="Gene3D" id="3.40.50.720">
    <property type="entry name" value="NAD(P)-binding Rossmann-like Domain"/>
    <property type="match status" value="1"/>
</dbReference>
<dbReference type="AlphaFoldDB" id="A0A560FZK8"/>
<evidence type="ECO:0000313" key="9">
    <source>
        <dbReference type="EMBL" id="TWB27075.1"/>
    </source>
</evidence>
<dbReference type="SUPFAM" id="SSF50129">
    <property type="entry name" value="GroES-like"/>
    <property type="match status" value="1"/>
</dbReference>
<organism evidence="9 10">
    <name type="scientific">Nitrospirillum amazonense</name>
    <dbReference type="NCBI Taxonomy" id="28077"/>
    <lineage>
        <taxon>Bacteria</taxon>
        <taxon>Pseudomonadati</taxon>
        <taxon>Pseudomonadota</taxon>
        <taxon>Alphaproteobacteria</taxon>
        <taxon>Rhodospirillales</taxon>
        <taxon>Azospirillaceae</taxon>
        <taxon>Nitrospirillum</taxon>
    </lineage>
</organism>
<evidence type="ECO:0000259" key="8">
    <source>
        <dbReference type="SMART" id="SM00829"/>
    </source>
</evidence>
<dbReference type="InterPro" id="IPR013149">
    <property type="entry name" value="ADH-like_C"/>
</dbReference>
<comment type="similarity">
    <text evidence="2 7">Belongs to the zinc-containing alcohol dehydrogenase family.</text>
</comment>
<evidence type="ECO:0000256" key="5">
    <source>
        <dbReference type="ARBA" id="ARBA00023002"/>
    </source>
</evidence>
<evidence type="ECO:0000256" key="1">
    <source>
        <dbReference type="ARBA" id="ARBA00001947"/>
    </source>
</evidence>
<protein>
    <submittedName>
        <fullName evidence="9">Propanol-preferring alcohol dehydrogenase</fullName>
    </submittedName>
</protein>
<dbReference type="InterPro" id="IPR002328">
    <property type="entry name" value="ADH_Zn_CS"/>
</dbReference>
<dbReference type="Pfam" id="PF00107">
    <property type="entry name" value="ADH_zinc_N"/>
    <property type="match status" value="1"/>
</dbReference>